<feature type="compositionally biased region" description="Basic and acidic residues" evidence="1">
    <location>
        <begin position="110"/>
        <end position="133"/>
    </location>
</feature>
<feature type="compositionally biased region" description="Basic residues" evidence="1">
    <location>
        <begin position="54"/>
        <end position="64"/>
    </location>
</feature>
<accession>A0A6J4S5C9</accession>
<feature type="non-terminal residue" evidence="2">
    <location>
        <position position="1"/>
    </location>
</feature>
<protein>
    <submittedName>
        <fullName evidence="2">Uncharacterized protein</fullName>
    </submittedName>
</protein>
<reference evidence="2" key="1">
    <citation type="submission" date="2020-02" db="EMBL/GenBank/DDBJ databases">
        <authorList>
            <person name="Meier V. D."/>
        </authorList>
    </citation>
    <scope>NUCLEOTIDE SEQUENCE</scope>
    <source>
        <strain evidence="2">AVDCRST_MAG12</strain>
    </source>
</reference>
<sequence length="233" mass="25205">AARLPGTAPARRLPAVVRRLGQAVARLDPPRALGPVRAPLPPGLLGPVPARGTARPRQRQHRPAARLASPVQDPGPRSGSPRRPGGHGDRAVAQPQRRPARLRHRPAPLVRDRLRDQGGDAKDDGDLLRDDHRRRDRRRAAPARAVSGGAGHPIPRPCLAALLGRGQRRRLRPDGRDRGPSARAVAAPRAVRVVGDQRRAVVSARVYAGVPPDRTARRLPRHPPPARARSQPI</sequence>
<feature type="region of interest" description="Disordered" evidence="1">
    <location>
        <begin position="169"/>
        <end position="188"/>
    </location>
</feature>
<organism evidence="2">
    <name type="scientific">uncultured Rubrobacteraceae bacterium</name>
    <dbReference type="NCBI Taxonomy" id="349277"/>
    <lineage>
        <taxon>Bacteria</taxon>
        <taxon>Bacillati</taxon>
        <taxon>Actinomycetota</taxon>
        <taxon>Rubrobacteria</taxon>
        <taxon>Rubrobacterales</taxon>
        <taxon>Rubrobacteraceae</taxon>
        <taxon>environmental samples</taxon>
    </lineage>
</organism>
<evidence type="ECO:0000313" key="2">
    <source>
        <dbReference type="EMBL" id="CAA9489918.1"/>
    </source>
</evidence>
<feature type="non-terminal residue" evidence="2">
    <location>
        <position position="233"/>
    </location>
</feature>
<dbReference type="EMBL" id="CADCVK010000309">
    <property type="protein sequence ID" value="CAA9489918.1"/>
    <property type="molecule type" value="Genomic_DNA"/>
</dbReference>
<name>A0A6J4S5C9_9ACTN</name>
<gene>
    <name evidence="2" type="ORF">AVDCRST_MAG12-2030</name>
</gene>
<feature type="region of interest" description="Disordered" evidence="1">
    <location>
        <begin position="211"/>
        <end position="233"/>
    </location>
</feature>
<dbReference type="AlphaFoldDB" id="A0A6J4S5C9"/>
<feature type="compositionally biased region" description="Low complexity" evidence="1">
    <location>
        <begin position="74"/>
        <end position="83"/>
    </location>
</feature>
<evidence type="ECO:0000256" key="1">
    <source>
        <dbReference type="SAM" id="MobiDB-lite"/>
    </source>
</evidence>
<feature type="region of interest" description="Disordered" evidence="1">
    <location>
        <begin position="24"/>
        <end position="157"/>
    </location>
</feature>
<proteinExistence type="predicted"/>